<protein>
    <submittedName>
        <fullName evidence="2">Uncharacterized protein</fullName>
    </submittedName>
</protein>
<name>A0ABN8HMQ3_9NEOP</name>
<feature type="compositionally biased region" description="Basic and acidic residues" evidence="1">
    <location>
        <begin position="94"/>
        <end position="104"/>
    </location>
</feature>
<evidence type="ECO:0000313" key="3">
    <source>
        <dbReference type="Proteomes" id="UP000837857"/>
    </source>
</evidence>
<dbReference type="Proteomes" id="UP000837857">
    <property type="component" value="Chromosome 10"/>
</dbReference>
<sequence>MQNGRRKQGSSVVVTAEHVTPVMCLLPRRGLTMLDAPLRKRNQAIKLVLAAKACNDKVNFDVNSDATYSSGELEDIVVSSPSEMSRLALSRRRSHDDVTADDSRPGTWRPADGSENARKKVPARATGRFSGTIEFKPGGVRPRCLGTLEWSDATTSTVTDGHD</sequence>
<keyword evidence="3" id="KW-1185">Reference proteome</keyword>
<feature type="non-terminal residue" evidence="2">
    <location>
        <position position="163"/>
    </location>
</feature>
<proteinExistence type="predicted"/>
<evidence type="ECO:0000313" key="2">
    <source>
        <dbReference type="EMBL" id="CAH2037346.1"/>
    </source>
</evidence>
<gene>
    <name evidence="2" type="ORF">IPOD504_LOCUS1128</name>
</gene>
<organism evidence="2 3">
    <name type="scientific">Iphiclides podalirius</name>
    <name type="common">scarce swallowtail</name>
    <dbReference type="NCBI Taxonomy" id="110791"/>
    <lineage>
        <taxon>Eukaryota</taxon>
        <taxon>Metazoa</taxon>
        <taxon>Ecdysozoa</taxon>
        <taxon>Arthropoda</taxon>
        <taxon>Hexapoda</taxon>
        <taxon>Insecta</taxon>
        <taxon>Pterygota</taxon>
        <taxon>Neoptera</taxon>
        <taxon>Endopterygota</taxon>
        <taxon>Lepidoptera</taxon>
        <taxon>Glossata</taxon>
        <taxon>Ditrysia</taxon>
        <taxon>Papilionoidea</taxon>
        <taxon>Papilionidae</taxon>
        <taxon>Papilioninae</taxon>
        <taxon>Iphiclides</taxon>
    </lineage>
</organism>
<accession>A0ABN8HMQ3</accession>
<feature type="region of interest" description="Disordered" evidence="1">
    <location>
        <begin position="87"/>
        <end position="125"/>
    </location>
</feature>
<evidence type="ECO:0000256" key="1">
    <source>
        <dbReference type="SAM" id="MobiDB-lite"/>
    </source>
</evidence>
<dbReference type="EMBL" id="OW152822">
    <property type="protein sequence ID" value="CAH2037346.1"/>
    <property type="molecule type" value="Genomic_DNA"/>
</dbReference>
<reference evidence="2" key="1">
    <citation type="submission" date="2022-03" db="EMBL/GenBank/DDBJ databases">
        <authorList>
            <person name="Martin H S."/>
        </authorList>
    </citation>
    <scope>NUCLEOTIDE SEQUENCE</scope>
</reference>